<keyword evidence="3" id="KW-1185">Reference proteome</keyword>
<reference evidence="2 3" key="1">
    <citation type="submission" date="2023-03" db="EMBL/GenBank/DDBJ databases">
        <title>Draft genome sequence of type strain Streptomyces ferralitis JCM 14344.</title>
        <authorList>
            <person name="Klaysubun C."/>
            <person name="Duangmal K."/>
        </authorList>
    </citation>
    <scope>NUCLEOTIDE SEQUENCE [LARGE SCALE GENOMIC DNA]</scope>
    <source>
        <strain evidence="2 3">JCM 14344</strain>
    </source>
</reference>
<organism evidence="2 3">
    <name type="scientific">Streptantibioticus ferralitis</name>
    <dbReference type="NCBI Taxonomy" id="236510"/>
    <lineage>
        <taxon>Bacteria</taxon>
        <taxon>Bacillati</taxon>
        <taxon>Actinomycetota</taxon>
        <taxon>Actinomycetes</taxon>
        <taxon>Kitasatosporales</taxon>
        <taxon>Streptomycetaceae</taxon>
        <taxon>Streptantibioticus</taxon>
    </lineage>
</organism>
<evidence type="ECO:0000313" key="2">
    <source>
        <dbReference type="EMBL" id="MDF2261627.1"/>
    </source>
</evidence>
<accession>A0ABT5ZCP6</accession>
<feature type="region of interest" description="Disordered" evidence="1">
    <location>
        <begin position="1"/>
        <end position="21"/>
    </location>
</feature>
<evidence type="ECO:0000256" key="1">
    <source>
        <dbReference type="SAM" id="MobiDB-lite"/>
    </source>
</evidence>
<name>A0ABT5ZCP6_9ACTN</name>
<proteinExistence type="predicted"/>
<feature type="region of interest" description="Disordered" evidence="1">
    <location>
        <begin position="50"/>
        <end position="71"/>
    </location>
</feature>
<dbReference type="EMBL" id="JARHTQ010000083">
    <property type="protein sequence ID" value="MDF2261627.1"/>
    <property type="molecule type" value="Genomic_DNA"/>
</dbReference>
<evidence type="ECO:0000313" key="3">
    <source>
        <dbReference type="Proteomes" id="UP001220022"/>
    </source>
</evidence>
<dbReference type="Proteomes" id="UP001220022">
    <property type="component" value="Unassembled WGS sequence"/>
</dbReference>
<comment type="caution">
    <text evidence="2">The sequence shown here is derived from an EMBL/GenBank/DDBJ whole genome shotgun (WGS) entry which is preliminary data.</text>
</comment>
<protein>
    <submittedName>
        <fullName evidence="2">Uncharacterized protein</fullName>
    </submittedName>
</protein>
<gene>
    <name evidence="2" type="ORF">P2L57_39755</name>
</gene>
<sequence>MGRTQQLVEQARAAGRSEQGQDVFYAAAEREVRRGPGDPPHPAEMRRLVLDEDGDPADPVGSAGRGPVSGVGRSERVVVDVVVRLLNEQEERLGVAAQRGAVGDGRGGGGV</sequence>
<feature type="non-terminal residue" evidence="2">
    <location>
        <position position="111"/>
    </location>
</feature>